<organism evidence="3 4">
    <name type="scientific">Agromyces bracchium</name>
    <dbReference type="NCBI Taxonomy" id="88376"/>
    <lineage>
        <taxon>Bacteria</taxon>
        <taxon>Bacillati</taxon>
        <taxon>Actinomycetota</taxon>
        <taxon>Actinomycetes</taxon>
        <taxon>Micrococcales</taxon>
        <taxon>Microbacteriaceae</taxon>
        <taxon>Agromyces</taxon>
    </lineage>
</organism>
<evidence type="ECO:0000256" key="2">
    <source>
        <dbReference type="SAM" id="SignalP"/>
    </source>
</evidence>
<comment type="caution">
    <text evidence="3">The sequence shown here is derived from an EMBL/GenBank/DDBJ whole genome shotgun (WGS) entry which is preliminary data.</text>
</comment>
<dbReference type="EMBL" id="WMLB01000041">
    <property type="protein sequence ID" value="MTH70041.1"/>
    <property type="molecule type" value="Genomic_DNA"/>
</dbReference>
<name>A0A6I3MAM5_9MICO</name>
<protein>
    <recommendedName>
        <fullName evidence="5">DUF3558 domain-containing protein</fullName>
    </recommendedName>
</protein>
<evidence type="ECO:0008006" key="5">
    <source>
        <dbReference type="Google" id="ProtNLM"/>
    </source>
</evidence>
<dbReference type="AlphaFoldDB" id="A0A6I3MAM5"/>
<dbReference type="RefSeq" id="WP_155053067.1">
    <property type="nucleotide sequence ID" value="NZ_BAAAIB010000001.1"/>
</dbReference>
<keyword evidence="4" id="KW-1185">Reference proteome</keyword>
<gene>
    <name evidence="3" type="ORF">GJ743_16845</name>
</gene>
<feature type="chain" id="PRO_5038444017" description="DUF3558 domain-containing protein" evidence="2">
    <location>
        <begin position="42"/>
        <end position="378"/>
    </location>
</feature>
<feature type="signal peptide" evidence="2">
    <location>
        <begin position="1"/>
        <end position="41"/>
    </location>
</feature>
<keyword evidence="2" id="KW-0732">Signal</keyword>
<dbReference type="OrthoDB" id="5117240at2"/>
<sequence>MSTRSRSERGRPARPGTASRHRAPGLLVLALAAGISLTGCAAPSAGPAGPTTAAATPTPSTEPVAEAAPGSEPPVARYDLDCDDLVPATLVGDLFAAPVEPTDPLVTASSAGISLPRMTSIVAVGGMACEWSNAEPYNSQYGSNPAHTGLLVTVVPPQAGGWSDTAVRFGMPSAGTGCGGLTCTATQPASGAWVQVQATDGSGAPDPTAFGHVVDAAVAAIDAASPAGSATAPETAIPDGCGDLVSDEIVEAASGVADVVESPPAGGWSEWAEAKTIAGDLGCRWFRADADEIVAGADWVRGGRWAYDRIVDGGGLVPAASEVDLGLVAPDVAVLRCDDAYGTCAVDLVIGADWVQVTAPDESAAVAVATEIAGRLAT</sequence>
<feature type="compositionally biased region" description="Low complexity" evidence="1">
    <location>
        <begin position="42"/>
        <end position="69"/>
    </location>
</feature>
<feature type="region of interest" description="Disordered" evidence="1">
    <location>
        <begin position="42"/>
        <end position="73"/>
    </location>
</feature>
<evidence type="ECO:0000256" key="1">
    <source>
        <dbReference type="SAM" id="MobiDB-lite"/>
    </source>
</evidence>
<dbReference type="Proteomes" id="UP000433071">
    <property type="component" value="Unassembled WGS sequence"/>
</dbReference>
<feature type="region of interest" description="Disordered" evidence="1">
    <location>
        <begin position="1"/>
        <end position="21"/>
    </location>
</feature>
<evidence type="ECO:0000313" key="3">
    <source>
        <dbReference type="EMBL" id="MTH70041.1"/>
    </source>
</evidence>
<feature type="compositionally biased region" description="Basic and acidic residues" evidence="1">
    <location>
        <begin position="1"/>
        <end position="11"/>
    </location>
</feature>
<accession>A0A6I3MAM5</accession>
<evidence type="ECO:0000313" key="4">
    <source>
        <dbReference type="Proteomes" id="UP000433071"/>
    </source>
</evidence>
<reference evidence="3 4" key="1">
    <citation type="submission" date="2019-11" db="EMBL/GenBank/DDBJ databases">
        <title>Agromyces kandeliae sp. nov., isolated from mangrove soil.</title>
        <authorList>
            <person name="Wang R."/>
        </authorList>
    </citation>
    <scope>NUCLEOTIDE SEQUENCE [LARGE SCALE GENOMIC DNA]</scope>
    <source>
        <strain evidence="3 4">JCM 11433</strain>
    </source>
</reference>
<proteinExistence type="predicted"/>